<dbReference type="FunFam" id="2.40.420.20:FF:000006">
    <property type="entry name" value="RND family efflux transporter MFP subunit"/>
    <property type="match status" value="1"/>
</dbReference>
<dbReference type="InterPro" id="IPR006143">
    <property type="entry name" value="RND_pump_MFP"/>
</dbReference>
<dbReference type="GO" id="GO:0015679">
    <property type="term" value="P:plasma membrane copper ion transport"/>
    <property type="evidence" value="ECO:0007669"/>
    <property type="project" value="TreeGrafter"/>
</dbReference>
<accession>A0A8J6XS53</accession>
<dbReference type="Pfam" id="PF25975">
    <property type="entry name" value="CzcB_C"/>
    <property type="match status" value="1"/>
</dbReference>
<dbReference type="NCBIfam" id="TIGR01730">
    <property type="entry name" value="RND_mfp"/>
    <property type="match status" value="1"/>
</dbReference>
<dbReference type="Pfam" id="PF25954">
    <property type="entry name" value="Beta-barrel_RND_2"/>
    <property type="match status" value="1"/>
</dbReference>
<organism evidence="10 11">
    <name type="scientific">Candidatus Polarisedimenticola svalbardensis</name>
    <dbReference type="NCBI Taxonomy" id="2886004"/>
    <lineage>
        <taxon>Bacteria</taxon>
        <taxon>Pseudomonadati</taxon>
        <taxon>Acidobacteriota</taxon>
        <taxon>Candidatus Polarisedimenticolia</taxon>
        <taxon>Candidatus Polarisedimenticolales</taxon>
        <taxon>Candidatus Polarisedimenticolaceae</taxon>
        <taxon>Candidatus Polarisedimenticola</taxon>
    </lineage>
</organism>
<dbReference type="EMBL" id="JACXWD010000012">
    <property type="protein sequence ID" value="MBD3867582.1"/>
    <property type="molecule type" value="Genomic_DNA"/>
</dbReference>
<evidence type="ECO:0000259" key="9">
    <source>
        <dbReference type="Pfam" id="PF25975"/>
    </source>
</evidence>
<dbReference type="SUPFAM" id="SSF111369">
    <property type="entry name" value="HlyD-like secretion proteins"/>
    <property type="match status" value="1"/>
</dbReference>
<evidence type="ECO:0000256" key="6">
    <source>
        <dbReference type="SAM" id="SignalP"/>
    </source>
</evidence>
<dbReference type="InterPro" id="IPR051909">
    <property type="entry name" value="MFP_Cation_Efflux"/>
</dbReference>
<keyword evidence="2" id="KW-0813">Transport</keyword>
<dbReference type="PANTHER" id="PTHR30097:SF4">
    <property type="entry name" value="SLR6042 PROTEIN"/>
    <property type="match status" value="1"/>
</dbReference>
<keyword evidence="6" id="KW-0732">Signal</keyword>
<gene>
    <name evidence="10" type="ORF">IFK94_05605</name>
</gene>
<dbReference type="InterPro" id="IPR058792">
    <property type="entry name" value="Beta-barrel_RND_2"/>
</dbReference>
<name>A0A8J6XS53_9BACT</name>
<feature type="domain" description="CzcB-like barrel-sandwich hybrid" evidence="8">
    <location>
        <begin position="80"/>
        <end position="231"/>
    </location>
</feature>
<comment type="similarity">
    <text evidence="1">Belongs to the membrane fusion protein (MFP) (TC 8.A.1) family.</text>
</comment>
<dbReference type="GO" id="GO:0030288">
    <property type="term" value="C:outer membrane-bounded periplasmic space"/>
    <property type="evidence" value="ECO:0007669"/>
    <property type="project" value="TreeGrafter"/>
</dbReference>
<evidence type="ECO:0000313" key="10">
    <source>
        <dbReference type="EMBL" id="MBD3867582.1"/>
    </source>
</evidence>
<feature type="domain" description="CusB-like beta-barrel" evidence="7">
    <location>
        <begin position="235"/>
        <end position="310"/>
    </location>
</feature>
<feature type="domain" description="CzcB-like C-terminal circularly permuted SH3-like" evidence="9">
    <location>
        <begin position="322"/>
        <end position="382"/>
    </location>
</feature>
<dbReference type="Gene3D" id="2.40.30.170">
    <property type="match status" value="1"/>
</dbReference>
<dbReference type="GO" id="GO:0022857">
    <property type="term" value="F:transmembrane transporter activity"/>
    <property type="evidence" value="ECO:0007669"/>
    <property type="project" value="InterPro"/>
</dbReference>
<sequence>MKTASRYVVLIAGLVLLAACSDRPAEPVDINEEDHEEAGGISLSAEAYQASGIAVAPAVTARLIPTIRVTGTLSYDERRMAIATARIGGRITRAVADFGQRVSKGQVLAWIDSPELGAAQAGYLQAAGMIRLHEAEYQRAKLLLEGQAISRGEFLRREADWHASQVGLQAAERNLHILGLSQDDVERLSRDGDSAGHEYPVRSAVAGRVTERAAVPGRVVAADDELFTVADLGSLWLFLQVFEKDLPAVTEGAAVTLTCESHPEETFRGTIDFVGQVLDEHSRTVRARAVIDNRAGELKPGMFVYASIEGTRLDEADEPRLVVPKEAVAGVEGRDVVFVKVEERTFEIRPVVLGESSGERVEILSGLKEGEIIAVSGVFTLKSEALKGGLEEHHH</sequence>
<evidence type="ECO:0000256" key="2">
    <source>
        <dbReference type="ARBA" id="ARBA00022448"/>
    </source>
</evidence>
<dbReference type="GO" id="GO:0060003">
    <property type="term" value="P:copper ion export"/>
    <property type="evidence" value="ECO:0007669"/>
    <property type="project" value="TreeGrafter"/>
</dbReference>
<dbReference type="InterPro" id="IPR058647">
    <property type="entry name" value="BSH_CzcB-like"/>
</dbReference>
<keyword evidence="3" id="KW-0862">Zinc</keyword>
<dbReference type="Gene3D" id="2.40.50.100">
    <property type="match status" value="1"/>
</dbReference>
<dbReference type="Proteomes" id="UP000648239">
    <property type="component" value="Unassembled WGS sequence"/>
</dbReference>
<evidence type="ECO:0000256" key="4">
    <source>
        <dbReference type="ARBA" id="ARBA00043263"/>
    </source>
</evidence>
<dbReference type="GO" id="GO:0016020">
    <property type="term" value="C:membrane"/>
    <property type="evidence" value="ECO:0007669"/>
    <property type="project" value="InterPro"/>
</dbReference>
<keyword evidence="4" id="KW-0105">Cadmium resistance</keyword>
<feature type="chain" id="PRO_5035320927" evidence="6">
    <location>
        <begin position="26"/>
        <end position="395"/>
    </location>
</feature>
<proteinExistence type="inferred from homology"/>
<feature type="signal peptide" evidence="6">
    <location>
        <begin position="1"/>
        <end position="25"/>
    </location>
</feature>
<dbReference type="GO" id="GO:0046914">
    <property type="term" value="F:transition metal ion binding"/>
    <property type="evidence" value="ECO:0007669"/>
    <property type="project" value="TreeGrafter"/>
</dbReference>
<protein>
    <submittedName>
        <fullName evidence="10">Efflux RND transporter periplasmic adaptor subunit</fullName>
    </submittedName>
</protein>
<comment type="caution">
    <text evidence="10">The sequence shown here is derived from an EMBL/GenBank/DDBJ whole genome shotgun (WGS) entry which is preliminary data.</text>
</comment>
<dbReference type="FunFam" id="2.40.30.170:FF:000010">
    <property type="entry name" value="Efflux RND transporter periplasmic adaptor subunit"/>
    <property type="match status" value="1"/>
</dbReference>
<evidence type="ECO:0000313" key="11">
    <source>
        <dbReference type="Proteomes" id="UP000648239"/>
    </source>
</evidence>
<evidence type="ECO:0000259" key="8">
    <source>
        <dbReference type="Pfam" id="PF25973"/>
    </source>
</evidence>
<dbReference type="InterPro" id="IPR058649">
    <property type="entry name" value="CzcB_C"/>
</dbReference>
<dbReference type="PANTHER" id="PTHR30097">
    <property type="entry name" value="CATION EFFLUX SYSTEM PROTEIN CUSB"/>
    <property type="match status" value="1"/>
</dbReference>
<evidence type="ECO:0000259" key="7">
    <source>
        <dbReference type="Pfam" id="PF25954"/>
    </source>
</evidence>
<dbReference type="Gene3D" id="2.40.420.20">
    <property type="match status" value="1"/>
</dbReference>
<dbReference type="AlphaFoldDB" id="A0A8J6XS53"/>
<evidence type="ECO:0000256" key="5">
    <source>
        <dbReference type="ARBA" id="ARBA00058766"/>
    </source>
</evidence>
<evidence type="ECO:0000256" key="3">
    <source>
        <dbReference type="ARBA" id="ARBA00022833"/>
    </source>
</evidence>
<dbReference type="Pfam" id="PF25973">
    <property type="entry name" value="BSH_CzcB"/>
    <property type="match status" value="1"/>
</dbReference>
<dbReference type="PROSITE" id="PS51257">
    <property type="entry name" value="PROKAR_LIPOPROTEIN"/>
    <property type="match status" value="1"/>
</dbReference>
<evidence type="ECO:0000256" key="1">
    <source>
        <dbReference type="ARBA" id="ARBA00009477"/>
    </source>
</evidence>
<comment type="function">
    <text evidence="5">CzcA and CzcB together would act in zinc efflux nearly as effectively as the complete czc efflux system (CzcABC). The CzcB protein is thought to funnel zinc cations to the CzcA transport protein.</text>
</comment>
<dbReference type="GO" id="GO:0046686">
    <property type="term" value="P:response to cadmium ion"/>
    <property type="evidence" value="ECO:0007669"/>
    <property type="project" value="UniProtKB-KW"/>
</dbReference>
<reference evidence="10 11" key="1">
    <citation type="submission" date="2020-08" db="EMBL/GenBank/DDBJ databases">
        <title>Acidobacteriota in marine sediments use diverse sulfur dissimilation pathways.</title>
        <authorList>
            <person name="Wasmund K."/>
        </authorList>
    </citation>
    <scope>NUCLEOTIDE SEQUENCE [LARGE SCALE GENOMIC DNA]</scope>
    <source>
        <strain evidence="10">MAG AM4</strain>
    </source>
</reference>